<sequence length="42" mass="4762">MRMTMLDFSCCIIEVLPNISCTQSWLCASICESVIHLNSQHC</sequence>
<dbReference type="AlphaFoldDB" id="A0A0E9UYI4"/>
<proteinExistence type="predicted"/>
<protein>
    <submittedName>
        <fullName evidence="1">Uncharacterized protein</fullName>
    </submittedName>
</protein>
<name>A0A0E9UYI4_ANGAN</name>
<organism evidence="1">
    <name type="scientific">Anguilla anguilla</name>
    <name type="common">European freshwater eel</name>
    <name type="synonym">Muraena anguilla</name>
    <dbReference type="NCBI Taxonomy" id="7936"/>
    <lineage>
        <taxon>Eukaryota</taxon>
        <taxon>Metazoa</taxon>
        <taxon>Chordata</taxon>
        <taxon>Craniata</taxon>
        <taxon>Vertebrata</taxon>
        <taxon>Euteleostomi</taxon>
        <taxon>Actinopterygii</taxon>
        <taxon>Neopterygii</taxon>
        <taxon>Teleostei</taxon>
        <taxon>Anguilliformes</taxon>
        <taxon>Anguillidae</taxon>
        <taxon>Anguilla</taxon>
    </lineage>
</organism>
<dbReference type="EMBL" id="GBXM01037643">
    <property type="protein sequence ID" value="JAH70934.1"/>
    <property type="molecule type" value="Transcribed_RNA"/>
</dbReference>
<evidence type="ECO:0000313" key="1">
    <source>
        <dbReference type="EMBL" id="JAH70934.1"/>
    </source>
</evidence>
<reference evidence="1" key="1">
    <citation type="submission" date="2014-11" db="EMBL/GenBank/DDBJ databases">
        <authorList>
            <person name="Amaro Gonzalez C."/>
        </authorList>
    </citation>
    <scope>NUCLEOTIDE SEQUENCE</scope>
</reference>
<accession>A0A0E9UYI4</accession>
<reference evidence="1" key="2">
    <citation type="journal article" date="2015" name="Fish Shellfish Immunol.">
        <title>Early steps in the European eel (Anguilla anguilla)-Vibrio vulnificus interaction in the gills: Role of the RtxA13 toxin.</title>
        <authorList>
            <person name="Callol A."/>
            <person name="Pajuelo D."/>
            <person name="Ebbesson L."/>
            <person name="Teles M."/>
            <person name="MacKenzie S."/>
            <person name="Amaro C."/>
        </authorList>
    </citation>
    <scope>NUCLEOTIDE SEQUENCE</scope>
</reference>